<dbReference type="PaxDb" id="589924-Ferp_1597"/>
<evidence type="ECO:0000313" key="2">
    <source>
        <dbReference type="EMBL" id="ADC65746.1"/>
    </source>
</evidence>
<gene>
    <name evidence="2" type="ordered locus">Ferp_1597</name>
</gene>
<dbReference type="InterPro" id="IPR002849">
    <property type="entry name" value="DUF131"/>
</dbReference>
<dbReference type="NCBIfam" id="TIGR00304">
    <property type="entry name" value="TIGR00304 family membrane protein"/>
    <property type="match status" value="1"/>
</dbReference>
<protein>
    <recommendedName>
        <fullName evidence="4">DUF131 domain-containing protein</fullName>
    </recommendedName>
</protein>
<reference evidence="2 3" key="2">
    <citation type="journal article" date="2011" name="Stand. Genomic Sci.">
        <title>Complete genome sequence of Ferroglobus placidus AEDII12DO.</title>
        <authorList>
            <person name="Anderson I."/>
            <person name="Risso C."/>
            <person name="Holmes D."/>
            <person name="Lucas S."/>
            <person name="Copeland A."/>
            <person name="Lapidus A."/>
            <person name="Cheng J.F."/>
            <person name="Bruce D."/>
            <person name="Goodwin L."/>
            <person name="Pitluck S."/>
            <person name="Saunders E."/>
            <person name="Brettin T."/>
            <person name="Detter J.C."/>
            <person name="Han C."/>
            <person name="Tapia R."/>
            <person name="Larimer F."/>
            <person name="Land M."/>
            <person name="Hauser L."/>
            <person name="Woyke T."/>
            <person name="Lovley D."/>
            <person name="Kyrpides N."/>
            <person name="Ivanova N."/>
        </authorList>
    </citation>
    <scope>NUCLEOTIDE SEQUENCE [LARGE SCALE GENOMIC DNA]</scope>
    <source>
        <strain evidence="3">DSM 10642 / AEDII12DO</strain>
    </source>
</reference>
<proteinExistence type="predicted"/>
<dbReference type="KEGG" id="fpl:Ferp_1597"/>
<reference evidence="3" key="1">
    <citation type="submission" date="2010-02" db="EMBL/GenBank/DDBJ databases">
        <title>Complete sequence of Ferroglobus placidus DSM 10642.</title>
        <authorList>
            <consortium name="US DOE Joint Genome Institute"/>
            <person name="Lucas S."/>
            <person name="Copeland A."/>
            <person name="Lapidus A."/>
            <person name="Cheng J.-F."/>
            <person name="Bruce D."/>
            <person name="Goodwin L."/>
            <person name="Pitluck S."/>
            <person name="Saunders E."/>
            <person name="Brettin T."/>
            <person name="Detter J.C."/>
            <person name="Han C."/>
            <person name="Tapia R."/>
            <person name="Larimer F."/>
            <person name="Land M."/>
            <person name="Hauser L."/>
            <person name="Kyrpides N."/>
            <person name="Ivanova N."/>
            <person name="Holmes D."/>
            <person name="Lovley D."/>
            <person name="Kyrpides N."/>
            <person name="Anderson I.J."/>
            <person name="Woyke T."/>
        </authorList>
    </citation>
    <scope>NUCLEOTIDE SEQUENCE [LARGE SCALE GENOMIC DNA]</scope>
    <source>
        <strain evidence="3">DSM 10642 / AEDII12DO</strain>
    </source>
</reference>
<accession>D3RZ33</accession>
<dbReference type="AlphaFoldDB" id="D3RZ33"/>
<dbReference type="STRING" id="589924.Ferp_1597"/>
<feature type="transmembrane region" description="Helical" evidence="1">
    <location>
        <begin position="41"/>
        <end position="66"/>
    </location>
</feature>
<dbReference type="HOGENOM" id="CLU_149108_2_0_2"/>
<dbReference type="EMBL" id="CP001899">
    <property type="protein sequence ID" value="ADC65746.1"/>
    <property type="molecule type" value="Genomic_DNA"/>
</dbReference>
<dbReference type="Proteomes" id="UP000002613">
    <property type="component" value="Chromosome"/>
</dbReference>
<sequence>MNPVKVFSGIALIFLGFTLLLISQAEKAEVEYGGVVIIGPIPIVFGSSVSIITLVVLLAALLLILFSLRW</sequence>
<dbReference type="Pfam" id="PF01998">
    <property type="entry name" value="DUF131"/>
    <property type="match status" value="1"/>
</dbReference>
<dbReference type="eggNOG" id="arCOG02717">
    <property type="taxonomic scope" value="Archaea"/>
</dbReference>
<keyword evidence="1" id="KW-0812">Transmembrane</keyword>
<evidence type="ECO:0000256" key="1">
    <source>
        <dbReference type="SAM" id="Phobius"/>
    </source>
</evidence>
<keyword evidence="3" id="KW-1185">Reference proteome</keyword>
<evidence type="ECO:0008006" key="4">
    <source>
        <dbReference type="Google" id="ProtNLM"/>
    </source>
</evidence>
<keyword evidence="1" id="KW-1133">Transmembrane helix</keyword>
<evidence type="ECO:0000313" key="3">
    <source>
        <dbReference type="Proteomes" id="UP000002613"/>
    </source>
</evidence>
<dbReference type="GeneID" id="8779118"/>
<name>D3RZ33_FERPA</name>
<organism evidence="2 3">
    <name type="scientific">Ferroglobus placidus (strain DSM 10642 / AEDII12DO)</name>
    <dbReference type="NCBI Taxonomy" id="589924"/>
    <lineage>
        <taxon>Archaea</taxon>
        <taxon>Methanobacteriati</taxon>
        <taxon>Methanobacteriota</taxon>
        <taxon>Archaeoglobi</taxon>
        <taxon>Archaeoglobales</taxon>
        <taxon>Archaeoglobaceae</taxon>
        <taxon>Ferroglobus</taxon>
    </lineage>
</organism>
<dbReference type="RefSeq" id="WP_012966086.1">
    <property type="nucleotide sequence ID" value="NC_013849.1"/>
</dbReference>
<keyword evidence="1" id="KW-0472">Membrane</keyword>